<dbReference type="GO" id="GO:0046854">
    <property type="term" value="P:phosphatidylinositol phosphate biosynthetic process"/>
    <property type="evidence" value="ECO:0007669"/>
    <property type="project" value="EnsemblFungi"/>
</dbReference>
<dbReference type="GO" id="GO:0051365">
    <property type="term" value="P:cellular response to potassium ion starvation"/>
    <property type="evidence" value="ECO:0007669"/>
    <property type="project" value="EnsemblFungi"/>
</dbReference>
<gene>
    <name evidence="1" type="primary">NDAI0J01960</name>
    <name evidence="1" type="ordered locus">NDAI_0J01960</name>
</gene>
<dbReference type="Proteomes" id="UP000000689">
    <property type="component" value="Chromosome 10"/>
</dbReference>
<dbReference type="EMBL" id="HE580276">
    <property type="protein sequence ID" value="CCD27088.1"/>
    <property type="molecule type" value="Genomic_DNA"/>
</dbReference>
<dbReference type="STRING" id="1071378.G0WH10"/>
<dbReference type="AlphaFoldDB" id="G0WH10"/>
<protein>
    <submittedName>
        <fullName evidence="1">Uncharacterized protein</fullName>
    </submittedName>
</protein>
<proteinExistence type="predicted"/>
<name>G0WH10_NAUDC</name>
<dbReference type="eggNOG" id="ENOG502RY42">
    <property type="taxonomic scope" value="Eukaryota"/>
</dbReference>
<reference evidence="1 2" key="1">
    <citation type="journal article" date="2011" name="Proc. Natl. Acad. Sci. U.S.A.">
        <title>Evolutionary erosion of yeast sex chromosomes by mating-type switching accidents.</title>
        <authorList>
            <person name="Gordon J.L."/>
            <person name="Armisen D."/>
            <person name="Proux-Wera E."/>
            <person name="Oheigeartaigh S.S."/>
            <person name="Byrne K.P."/>
            <person name="Wolfe K.H."/>
        </authorList>
    </citation>
    <scope>NUCLEOTIDE SEQUENCE [LARGE SCALE GENOMIC DNA]</scope>
    <source>
        <strain evidence="2">ATCC 10597 / BCRC 20456 / CBS 421 / NBRC 0211 / NRRL Y-12639</strain>
    </source>
</reference>
<evidence type="ECO:0000313" key="2">
    <source>
        <dbReference type="Proteomes" id="UP000000689"/>
    </source>
</evidence>
<dbReference type="Pfam" id="PF17649">
    <property type="entry name" value="VPS38"/>
    <property type="match status" value="1"/>
</dbReference>
<dbReference type="InterPro" id="IPR040939">
    <property type="entry name" value="Vps38"/>
</dbReference>
<dbReference type="OrthoDB" id="4069826at2759"/>
<dbReference type="HOGENOM" id="CLU_050916_0_0_1"/>
<dbReference type="KEGG" id="ndi:NDAI_0J01960"/>
<dbReference type="GO" id="GO:0034272">
    <property type="term" value="C:phosphatidylinositol 3-kinase complex, class III, type II"/>
    <property type="evidence" value="ECO:0007669"/>
    <property type="project" value="EnsemblFungi"/>
</dbReference>
<organism evidence="1 2">
    <name type="scientific">Naumovozyma dairenensis (strain ATCC 10597 / BCRC 20456 / CBS 421 / NBRC 0211 / NRRL Y-12639)</name>
    <name type="common">Saccharomyces dairenensis</name>
    <dbReference type="NCBI Taxonomy" id="1071378"/>
    <lineage>
        <taxon>Eukaryota</taxon>
        <taxon>Fungi</taxon>
        <taxon>Dikarya</taxon>
        <taxon>Ascomycota</taxon>
        <taxon>Saccharomycotina</taxon>
        <taxon>Saccharomycetes</taxon>
        <taxon>Saccharomycetales</taxon>
        <taxon>Saccharomycetaceae</taxon>
        <taxon>Naumovozyma</taxon>
    </lineage>
</organism>
<dbReference type="GO" id="GO:0016236">
    <property type="term" value="P:macroautophagy"/>
    <property type="evidence" value="ECO:0007669"/>
    <property type="project" value="EnsemblFungi"/>
</dbReference>
<sequence length="449" mass="52325">MPQYVSQRRLRHIRSISIRNLSLLSLEHPLRESFPYLTLPCFFVIKTLKGDTIYISETQNGSTYNVQFNSLPINSNPSTCVTVQLIVEISCKLFKTSGRDNEGENHENVWCPMATYEVDLNLLKKIELDNTIIESWNTPIFEFEDGIYIIPDTKNKNILLQQNTQSHRRKISGTQTKKSVTFNSLLKLNKMIEYNMNMDRELLSDSVNLEKSVRLPNGRLCWRKIQIIDAINQSKTSNLKKMNIIERLRSLLFKENALLKKSVTELSLLSLNQNQSSKEDYGNTYSGLIQTKTHLERIKVKKITQLIRIFENTGIFDEEFGFIRCLKTNNDHEPQSFSSSSPYPKITLNRVDMKRLSSRISKSQEDREIISSMLGYYLLFIKLITSKIYKIALPYNLQYFGSTSLIDGKYPLYCPKSNDMDQYRDFKNALNHFNVDISQTIQYLDHYYI</sequence>
<accession>G0WH10</accession>
<keyword evidence="2" id="KW-1185">Reference proteome</keyword>
<dbReference type="RefSeq" id="XP_003672331.1">
    <property type="nucleotide sequence ID" value="XM_003672283.1"/>
</dbReference>
<dbReference type="OMA" id="AFNENIM"/>
<dbReference type="GeneID" id="11494347"/>
<dbReference type="GO" id="GO:0045324">
    <property type="term" value="P:late endosome to vacuole transport"/>
    <property type="evidence" value="ECO:0007669"/>
    <property type="project" value="EnsemblFungi"/>
</dbReference>
<evidence type="ECO:0000313" key="1">
    <source>
        <dbReference type="EMBL" id="CCD27088.1"/>
    </source>
</evidence>